<dbReference type="Proteomes" id="UP001230629">
    <property type="component" value="Unassembled WGS sequence"/>
</dbReference>
<evidence type="ECO:0000313" key="2">
    <source>
        <dbReference type="Proteomes" id="UP001230629"/>
    </source>
</evidence>
<gene>
    <name evidence="1" type="ORF">QP229_10445</name>
</gene>
<evidence type="ECO:0008006" key="3">
    <source>
        <dbReference type="Google" id="ProtNLM"/>
    </source>
</evidence>
<dbReference type="EMBL" id="JASOIH010000029">
    <property type="protein sequence ID" value="MDK6900365.1"/>
    <property type="molecule type" value="Genomic_DNA"/>
</dbReference>
<evidence type="ECO:0000313" key="1">
    <source>
        <dbReference type="EMBL" id="MDK6900365.1"/>
    </source>
</evidence>
<reference evidence="1" key="1">
    <citation type="submission" date="2023-05" db="EMBL/GenBank/DDBJ databases">
        <title>Cataloging the Phylogenetic Diversity of Human Bladder Bacteria.</title>
        <authorList>
            <person name="Du J."/>
        </authorList>
    </citation>
    <scope>NUCLEOTIDE SEQUENCE</scope>
    <source>
        <strain evidence="1">UMB8703</strain>
    </source>
</reference>
<sequence length="70" mass="8349">MANKYQSTEAQRRYILALSDWMSDEQWCEMFAEYAKRNQNQPTTLITETRNQALKRLTKRVCSAMIDELK</sequence>
<protein>
    <recommendedName>
        <fullName evidence="3">Phage protein</fullName>
    </recommendedName>
</protein>
<organism evidence="1 2">
    <name type="scientific">Streptococcus agalactiae</name>
    <dbReference type="NCBI Taxonomy" id="1311"/>
    <lineage>
        <taxon>Bacteria</taxon>
        <taxon>Bacillati</taxon>
        <taxon>Bacillota</taxon>
        <taxon>Bacilli</taxon>
        <taxon>Lactobacillales</taxon>
        <taxon>Streptococcaceae</taxon>
        <taxon>Streptococcus</taxon>
    </lineage>
</organism>
<accession>A0AAW6Y104</accession>
<name>A0AAW6Y104_STRAG</name>
<proteinExistence type="predicted"/>
<comment type="caution">
    <text evidence="1">The sequence shown here is derived from an EMBL/GenBank/DDBJ whole genome shotgun (WGS) entry which is preliminary data.</text>
</comment>
<dbReference type="RefSeq" id="WP_048707262.1">
    <property type="nucleotide sequence ID" value="NZ_JASOGD010000027.1"/>
</dbReference>
<dbReference type="AlphaFoldDB" id="A0AAW6Y104"/>